<evidence type="ECO:0000313" key="2">
    <source>
        <dbReference type="EMBL" id="OGK57086.1"/>
    </source>
</evidence>
<dbReference type="AlphaFoldDB" id="A0A1F7JNB3"/>
<organism evidence="2 3">
    <name type="scientific">Candidatus Roizmanbacteria bacterium RIFCSPLOWO2_02_FULL_38_10</name>
    <dbReference type="NCBI Taxonomy" id="1802074"/>
    <lineage>
        <taxon>Bacteria</taxon>
        <taxon>Candidatus Roizmaniibacteriota</taxon>
    </lineage>
</organism>
<proteinExistence type="predicted"/>
<protein>
    <submittedName>
        <fullName evidence="2">Uncharacterized protein</fullName>
    </submittedName>
</protein>
<gene>
    <name evidence="2" type="ORF">A3J15_03670</name>
</gene>
<comment type="caution">
    <text evidence="2">The sequence shown here is derived from an EMBL/GenBank/DDBJ whole genome shotgun (WGS) entry which is preliminary data.</text>
</comment>
<accession>A0A1F7JNB3</accession>
<sequence>MSEPEPPPIRPDLTPEVFKAQHVQAIATAKANGFEALKQKFMDIWAQAQIALGKIKDKITRKKTGQDPEALNKTLEGRLDDANSEKQTVSLTKIHVTEALKAYKQDPALIPVAESQTGGLILRKLASTIENPDSLPDSMTPYIYKLMHEAIDKPTANPLTLLTEEEAKQLKEINTETSGQILGIIASTAQKKGIPETEIVEWLGRVVEAPPPPPQQEKTQQEQLQDRDLSVRAVRKGDVDPRMGDLDPITESGLTHEWRYIWTRFPEKKDTELLMGLSTPEKLDRYLGIMLEDELKGMNLRSEDYDRLPEPMKDQLGAHISEQFSERVKILMGKLFRKVDESSPDEFWEEVSRQGSIWENTDILSQAILTQIENLRHIKYSANSNMNKLRFFIPAPLEEDVLLPAKTKWEGKDVKTSVGDEKLVRRFRTPFYNDVRAENFSKFFYSIYNSSKDEIGVRKFLHNATALFYQPEPEKGGYYRQLETYARHFMPGSSVDLIAQLPDADVVYSASQLEDKLLEADFAKFNWVFQPTLSTLDPELKMTERNQATLDYLRKIYPDLDPESDWRHRRALIMGVGDSHSVGLKTIEHGARADAVAMSEFGHGRDVASYDKSDHKPYMALNPFNHYGIRYSTDRSTFGNLLFLPVKGKLLDQKFGIWDHNKAMDLMKKNMNAYIVGRDKSLEDSMSLMDYTNLGKTGSIYTRGGWRKYHAYEAYMDGKGDSHNIVNSWKNIENIGIEVLRDFVDRIGMYNSKFYTDEGQPQRRQLVEHIFGRYFKDSKHSVDEVFNELEQGDDLTHSYNEFYYKTMARAMKQRIPTKFIRYERNRDVKDRSRGYEEIRKKTGLELDPYHQAVRDLVAAEVYERQAATKLIKKELKDKRDQYGHLSLTSARRLHENPVEYELTPEKIQKYLTNMNVGDERIKNALDVYTQIDKWVDSEHLDKWANKFDEESNDAFQFAPAVEELERTLISQAAAGEQAPARAFMDIANIQEKVTDVFADYWEKLNEIAANGKQDFMPLVHDLHVAKSQLEIDIDPHYAEEFVHHMAAVTMSYFKKDTVARSWLTRPFTFNRKNSMAAEFAGTGRGVWEWGVKDCDQFIYSLEALNIIPKDPFEAGVPPKYKMEQIKVPIPLTRKQIPTPFKHKVRQPDREWTGKKLRNEFGASQKHIIVEMLQYYVPIALVYIMWQYSLKAMEDASSDED</sequence>
<name>A0A1F7JNB3_9BACT</name>
<evidence type="ECO:0000256" key="1">
    <source>
        <dbReference type="SAM" id="MobiDB-lite"/>
    </source>
</evidence>
<feature type="region of interest" description="Disordered" evidence="1">
    <location>
        <begin position="207"/>
        <end position="226"/>
    </location>
</feature>
<dbReference type="Proteomes" id="UP000176376">
    <property type="component" value="Unassembled WGS sequence"/>
</dbReference>
<dbReference type="EMBL" id="MGAY01000013">
    <property type="protein sequence ID" value="OGK57086.1"/>
    <property type="molecule type" value="Genomic_DNA"/>
</dbReference>
<evidence type="ECO:0000313" key="3">
    <source>
        <dbReference type="Proteomes" id="UP000176376"/>
    </source>
</evidence>
<reference evidence="2 3" key="1">
    <citation type="journal article" date="2016" name="Nat. Commun.">
        <title>Thousands of microbial genomes shed light on interconnected biogeochemical processes in an aquifer system.</title>
        <authorList>
            <person name="Anantharaman K."/>
            <person name="Brown C.T."/>
            <person name="Hug L.A."/>
            <person name="Sharon I."/>
            <person name="Castelle C.J."/>
            <person name="Probst A.J."/>
            <person name="Thomas B.C."/>
            <person name="Singh A."/>
            <person name="Wilkins M.J."/>
            <person name="Karaoz U."/>
            <person name="Brodie E.L."/>
            <person name="Williams K.H."/>
            <person name="Hubbard S.S."/>
            <person name="Banfield J.F."/>
        </authorList>
    </citation>
    <scope>NUCLEOTIDE SEQUENCE [LARGE SCALE GENOMIC DNA]</scope>
</reference>